<name>A0A6A5KJH6_9PLEO</name>
<organism evidence="1 2">
    <name type="scientific">Decorospora gaudefroyi</name>
    <dbReference type="NCBI Taxonomy" id="184978"/>
    <lineage>
        <taxon>Eukaryota</taxon>
        <taxon>Fungi</taxon>
        <taxon>Dikarya</taxon>
        <taxon>Ascomycota</taxon>
        <taxon>Pezizomycotina</taxon>
        <taxon>Dothideomycetes</taxon>
        <taxon>Pleosporomycetidae</taxon>
        <taxon>Pleosporales</taxon>
        <taxon>Pleosporineae</taxon>
        <taxon>Pleosporaceae</taxon>
        <taxon>Decorospora</taxon>
    </lineage>
</organism>
<evidence type="ECO:0000313" key="1">
    <source>
        <dbReference type="EMBL" id="KAF1836260.1"/>
    </source>
</evidence>
<dbReference type="AlphaFoldDB" id="A0A6A5KJH6"/>
<sequence length="665" mass="76051">MSSLFQNLPRGLPMPSAFLSPKGSNPQKKKILLEAWPGMSPHHRADVAAWRQNSKAKEDLMKTKTLLLLLHHRGRHQPHEFVHSDLEQAALGETSRVTMPGFLNEYTMLFVGRTSPKTYGELVSWDDDDDAFENMTNGVGMDPGHGLQALEIQQRIWEFMVKCCQILLQDVASMAESAVVISLEAPYRIPARLDFTRLKAMASAERNSAEDHLWALCEDPSYFAEIIQDLSHPALKEVGRPLFWSRVLGNVVVEAYSGFATFDHILKQINRDSSLHEALRCSLDAAKTDLILKLKNGLFASPPFRQFCVRHPEDPGSYKIRSAYSPPRQDHAVKRLMPLFNIVFSEDQFFLFGLHTVTDEIKHLVRADAAVAALISPMIANRLSSLSVVSECLHQLHVFQPWARKIEDDMELKKDELRSQYTECFKGWLPILRVKFEGSLVYQYADPTDGKFDYPLHRRRNKQNVDIMRRPEENLDAFWEAVDKHYRSRTASSQHDLVAQLLRNDRAIQRTPAWEEHTKSKKPVDATSAEYVYQPFSRVYHDKAKQITGNFSRATPSTTRLPSQKHARAHKVFKALFHSPSNPNLPGVVPWPGFLHAMVTMGFSAEKLHGSAWNFTPKTIDLGVERSIQFHEPHPSNRIPFLWARRFGRRLAKAYGWEGEMFRLA</sequence>
<gene>
    <name evidence="1" type="ORF">BDW02DRAFT_616470</name>
</gene>
<protein>
    <submittedName>
        <fullName evidence="1">Uncharacterized protein</fullName>
    </submittedName>
</protein>
<reference evidence="1" key="1">
    <citation type="submission" date="2020-01" db="EMBL/GenBank/DDBJ databases">
        <authorList>
            <consortium name="DOE Joint Genome Institute"/>
            <person name="Haridas S."/>
            <person name="Albert R."/>
            <person name="Binder M."/>
            <person name="Bloem J."/>
            <person name="Labutti K."/>
            <person name="Salamov A."/>
            <person name="Andreopoulos B."/>
            <person name="Baker S.E."/>
            <person name="Barry K."/>
            <person name="Bills G."/>
            <person name="Bluhm B.H."/>
            <person name="Cannon C."/>
            <person name="Castanera R."/>
            <person name="Culley D.E."/>
            <person name="Daum C."/>
            <person name="Ezra D."/>
            <person name="Gonzalez J.B."/>
            <person name="Henrissat B."/>
            <person name="Kuo A."/>
            <person name="Liang C."/>
            <person name="Lipzen A."/>
            <person name="Lutzoni F."/>
            <person name="Magnuson J."/>
            <person name="Mondo S."/>
            <person name="Nolan M."/>
            <person name="Ohm R."/>
            <person name="Pangilinan J."/>
            <person name="Park H.-J."/>
            <person name="Ramirez L."/>
            <person name="Alfaro M."/>
            <person name="Sun H."/>
            <person name="Tritt A."/>
            <person name="Yoshinaga Y."/>
            <person name="Zwiers L.-H."/>
            <person name="Turgeon B.G."/>
            <person name="Goodwin S.B."/>
            <person name="Spatafora J.W."/>
            <person name="Crous P.W."/>
            <person name="Grigoriev I.V."/>
        </authorList>
    </citation>
    <scope>NUCLEOTIDE SEQUENCE</scope>
    <source>
        <strain evidence="1">P77</strain>
    </source>
</reference>
<dbReference type="PANTHER" id="PTHR40788">
    <property type="entry name" value="CLR5 DOMAIN-CONTAINING PROTEIN-RELATED"/>
    <property type="match status" value="1"/>
</dbReference>
<proteinExistence type="predicted"/>
<accession>A0A6A5KJH6</accession>
<dbReference type="EMBL" id="ML975275">
    <property type="protein sequence ID" value="KAF1836260.1"/>
    <property type="molecule type" value="Genomic_DNA"/>
</dbReference>
<dbReference type="OrthoDB" id="2922289at2759"/>
<dbReference type="PANTHER" id="PTHR40788:SF2">
    <property type="entry name" value="CLR5 DOMAIN-CONTAINING PROTEIN"/>
    <property type="match status" value="1"/>
</dbReference>
<keyword evidence="2" id="KW-1185">Reference proteome</keyword>
<evidence type="ECO:0000313" key="2">
    <source>
        <dbReference type="Proteomes" id="UP000800040"/>
    </source>
</evidence>
<dbReference type="Proteomes" id="UP000800040">
    <property type="component" value="Unassembled WGS sequence"/>
</dbReference>